<dbReference type="EMBL" id="GBHO01005508">
    <property type="protein sequence ID" value="JAG38096.1"/>
    <property type="molecule type" value="Transcribed_RNA"/>
</dbReference>
<dbReference type="SUPFAM" id="SSF53098">
    <property type="entry name" value="Ribonuclease H-like"/>
    <property type="match status" value="1"/>
</dbReference>
<evidence type="ECO:0000259" key="1">
    <source>
        <dbReference type="PROSITE" id="PS50994"/>
    </source>
</evidence>
<dbReference type="Pfam" id="PF05380">
    <property type="entry name" value="Peptidase_A17"/>
    <property type="match status" value="1"/>
</dbReference>
<dbReference type="EMBL" id="GBHO01005504">
    <property type="protein sequence ID" value="JAG38100.1"/>
    <property type="molecule type" value="Transcribed_RNA"/>
</dbReference>
<dbReference type="GO" id="GO:0015074">
    <property type="term" value="P:DNA integration"/>
    <property type="evidence" value="ECO:0007669"/>
    <property type="project" value="InterPro"/>
</dbReference>
<accession>A0A0A9Z2M8</accession>
<dbReference type="AlphaFoldDB" id="A0A0A9Z2M8"/>
<dbReference type="Gene3D" id="3.30.420.10">
    <property type="entry name" value="Ribonuclease H-like superfamily/Ribonuclease H"/>
    <property type="match status" value="1"/>
</dbReference>
<evidence type="ECO:0000313" key="2">
    <source>
        <dbReference type="EMBL" id="JAG38096.1"/>
    </source>
</evidence>
<dbReference type="InterPro" id="IPR001584">
    <property type="entry name" value="Integrase_cat-core"/>
</dbReference>
<dbReference type="Pfam" id="PF18701">
    <property type="entry name" value="DUF5641"/>
    <property type="match status" value="1"/>
</dbReference>
<dbReference type="GO" id="GO:0003676">
    <property type="term" value="F:nucleic acid binding"/>
    <property type="evidence" value="ECO:0007669"/>
    <property type="project" value="InterPro"/>
</dbReference>
<feature type="domain" description="Integrase catalytic" evidence="1">
    <location>
        <begin position="582"/>
        <end position="776"/>
    </location>
</feature>
<dbReference type="PROSITE" id="PS50994">
    <property type="entry name" value="INTEGRASE"/>
    <property type="match status" value="1"/>
</dbReference>
<evidence type="ECO:0000313" key="3">
    <source>
        <dbReference type="EMBL" id="JAG38100.1"/>
    </source>
</evidence>
<reference evidence="2" key="2">
    <citation type="submission" date="2014-07" db="EMBL/GenBank/DDBJ databases">
        <authorList>
            <person name="Hull J."/>
        </authorList>
    </citation>
    <scope>NUCLEOTIDE SEQUENCE</scope>
</reference>
<organism evidence="2">
    <name type="scientific">Lygus hesperus</name>
    <name type="common">Western plant bug</name>
    <dbReference type="NCBI Taxonomy" id="30085"/>
    <lineage>
        <taxon>Eukaryota</taxon>
        <taxon>Metazoa</taxon>
        <taxon>Ecdysozoa</taxon>
        <taxon>Arthropoda</taxon>
        <taxon>Hexapoda</taxon>
        <taxon>Insecta</taxon>
        <taxon>Pterygota</taxon>
        <taxon>Neoptera</taxon>
        <taxon>Paraneoptera</taxon>
        <taxon>Hemiptera</taxon>
        <taxon>Heteroptera</taxon>
        <taxon>Panheteroptera</taxon>
        <taxon>Cimicomorpha</taxon>
        <taxon>Miridae</taxon>
        <taxon>Mirini</taxon>
        <taxon>Lygus</taxon>
    </lineage>
</organism>
<dbReference type="Pfam" id="PF17921">
    <property type="entry name" value="Integrase_H2C2"/>
    <property type="match status" value="1"/>
</dbReference>
<protein>
    <submittedName>
        <fullName evidence="2">Pro-Pol polyprotein</fullName>
    </submittedName>
</protein>
<name>A0A0A9Z2M8_LYGHE</name>
<reference evidence="2" key="1">
    <citation type="journal article" date="2014" name="PLoS ONE">
        <title>Transcriptome-Based Identification of ABC Transporters in the Western Tarnished Plant Bug Lygus hesperus.</title>
        <authorList>
            <person name="Hull J.J."/>
            <person name="Chaney K."/>
            <person name="Geib S.M."/>
            <person name="Fabrick J.A."/>
            <person name="Brent C.S."/>
            <person name="Walsh D."/>
            <person name="Lavine L.C."/>
        </authorList>
    </citation>
    <scope>NUCLEOTIDE SEQUENCE</scope>
</reference>
<dbReference type="InterPro" id="IPR012337">
    <property type="entry name" value="RNaseH-like_sf"/>
</dbReference>
<proteinExistence type="predicted"/>
<dbReference type="InterPro" id="IPR008042">
    <property type="entry name" value="Retrotrans_Pao"/>
</dbReference>
<gene>
    <name evidence="2" type="primary">pol_272</name>
    <name evidence="3" type="synonym">pol_271</name>
    <name evidence="2" type="ORF">CM83_41681</name>
    <name evidence="3" type="ORF">CM83_41689</name>
</gene>
<sequence>PFLATRSLLQLFKDESPRFPNAFPAYKDFYVDNYMSGFSTIEEGLETQDELIKMFHAGGLHLRKWASNTDQLLEPISPEDRELLETYHFDELTSTTVKSLGLVFDTQDDSFIFSIKPATNVTISKREVISEIAQIFDPLGLIGPIILQAKIFMQQLWRLGLGWDENLPSDLSNDWDKFRKSLPLLGKVKIPRQVTVTPSNSKLELHAFSDASEAAYGTCIYLRTSDGIGNVLGVNLLCSKSRVAPLKTVSVPRLELCGALLMTQVTQTVKLSLNCNTLDTYYWTDSTVVLAWISAPSSHWATFVSNRVAKIQDVSNSSQWNHVAGCNNPADLISRGADVTQLSQSELWWHGPSFLLNNIQPQPKCAEEYACLDPPERKKPNTISLHLTIKDQFPTLFRFSNFDKLVRIIALCNRFVHNCKIQKVNACQRNCGFLTSRELEAATNIVLHNIQRDHFHHELKLLQCGKELPHTSKLAKLSPYICEDNLLRVGGRINHAHVKSDQKHPVILPSNHHITKMIATNFHVKHLHCGPQTLLATMRMRYWPLNGRFLVNNVVQNCVRCFKVKPTSSSQLMGQLPEARVSPSRPFTHCGIDYAGPIHVRLSNLRRPVIGKAYVASFVCFSTKAIHIELVEDLSTEALLSALRRFASRRGIPACIYSDNASNFKGASSQLQEIQRFLEHPATQREIAAFSATNGIQWRFIPPYSPTVGGLWEASIKRIKFHLRRMMGSHVLTYVDLNTFLCQIEACINSRPLTPLSNDPSDLTALTPAHFLIGDSLIAFPEANLPDLPVNRLKRYQLVQRLRQHFWSRWSLEYISELQSRSKWSKTHPNLQPGTLVLLKDNQLPPLQWKLGRIVAVTQGRDNLTRVVSVKTDSGVTQRAITKLCPLPIDYPPADNTHQDSA</sequence>
<dbReference type="InterPro" id="IPR040676">
    <property type="entry name" value="DUF5641"/>
</dbReference>
<dbReference type="PANTHER" id="PTHR47331">
    <property type="entry name" value="PHD-TYPE DOMAIN-CONTAINING PROTEIN"/>
    <property type="match status" value="1"/>
</dbReference>
<feature type="non-terminal residue" evidence="2">
    <location>
        <position position="1"/>
    </location>
</feature>
<dbReference type="InterPro" id="IPR036397">
    <property type="entry name" value="RNaseH_sf"/>
</dbReference>
<dbReference type="InterPro" id="IPR041588">
    <property type="entry name" value="Integrase_H2C2"/>
</dbReference>